<dbReference type="EMBL" id="JBHSKF010000012">
    <property type="protein sequence ID" value="MFC5289775.1"/>
    <property type="molecule type" value="Genomic_DNA"/>
</dbReference>
<dbReference type="SUPFAM" id="SSF158472">
    <property type="entry name" value="HAMP domain-like"/>
    <property type="match status" value="1"/>
</dbReference>
<feature type="transmembrane region" description="Helical" evidence="7">
    <location>
        <begin position="199"/>
        <end position="227"/>
    </location>
</feature>
<feature type="transmembrane region" description="Helical" evidence="7">
    <location>
        <begin position="233"/>
        <end position="256"/>
    </location>
</feature>
<keyword evidence="4 7" id="KW-0812">Transmembrane</keyword>
<evidence type="ECO:0000256" key="3">
    <source>
        <dbReference type="ARBA" id="ARBA00022475"/>
    </source>
</evidence>
<dbReference type="SMART" id="SM00304">
    <property type="entry name" value="HAMP"/>
    <property type="match status" value="1"/>
</dbReference>
<keyword evidence="5 7" id="KW-1133">Transmembrane helix</keyword>
<feature type="domain" description="Guanylate cyclase" evidence="8">
    <location>
        <begin position="344"/>
        <end position="468"/>
    </location>
</feature>
<dbReference type="PANTHER" id="PTHR43081:SF17">
    <property type="entry name" value="BLL5647 PROTEIN"/>
    <property type="match status" value="1"/>
</dbReference>
<dbReference type="Pfam" id="PF00672">
    <property type="entry name" value="HAMP"/>
    <property type="match status" value="1"/>
</dbReference>
<organism evidence="10 11">
    <name type="scientific">Actinokineospora guangxiensis</name>
    <dbReference type="NCBI Taxonomy" id="1490288"/>
    <lineage>
        <taxon>Bacteria</taxon>
        <taxon>Bacillati</taxon>
        <taxon>Actinomycetota</taxon>
        <taxon>Actinomycetes</taxon>
        <taxon>Pseudonocardiales</taxon>
        <taxon>Pseudonocardiaceae</taxon>
        <taxon>Actinokineospora</taxon>
    </lineage>
</organism>
<evidence type="ECO:0000313" key="11">
    <source>
        <dbReference type="Proteomes" id="UP001596157"/>
    </source>
</evidence>
<feature type="transmembrane region" description="Helical" evidence="7">
    <location>
        <begin position="153"/>
        <end position="178"/>
    </location>
</feature>
<gene>
    <name evidence="10" type="ORF">ACFPM7_22205</name>
</gene>
<dbReference type="Gene3D" id="3.30.70.1230">
    <property type="entry name" value="Nucleotide cyclase"/>
    <property type="match status" value="1"/>
</dbReference>
<dbReference type="CDD" id="cd06225">
    <property type="entry name" value="HAMP"/>
    <property type="match status" value="1"/>
</dbReference>
<dbReference type="InterPro" id="IPR001054">
    <property type="entry name" value="A/G_cyclase"/>
</dbReference>
<evidence type="ECO:0000259" key="9">
    <source>
        <dbReference type="PROSITE" id="PS50885"/>
    </source>
</evidence>
<dbReference type="SUPFAM" id="SSF55073">
    <property type="entry name" value="Nucleotide cyclase"/>
    <property type="match status" value="1"/>
</dbReference>
<comment type="subcellular location">
    <subcellularLocation>
        <location evidence="1">Cell membrane</location>
        <topology evidence="1">Multi-pass membrane protein</topology>
    </subcellularLocation>
</comment>
<keyword evidence="6 7" id="KW-0472">Membrane</keyword>
<feature type="transmembrane region" description="Helical" evidence="7">
    <location>
        <begin position="31"/>
        <end position="54"/>
    </location>
</feature>
<dbReference type="CDD" id="cd07302">
    <property type="entry name" value="CHD"/>
    <property type="match status" value="1"/>
</dbReference>
<accession>A0ABW0EW09</accession>
<evidence type="ECO:0000256" key="2">
    <source>
        <dbReference type="ARBA" id="ARBA00005381"/>
    </source>
</evidence>
<feature type="transmembrane region" description="Helical" evidence="7">
    <location>
        <begin position="66"/>
        <end position="87"/>
    </location>
</feature>
<comment type="caution">
    <text evidence="10">The sequence shown here is derived from an EMBL/GenBank/DDBJ whole genome shotgun (WGS) entry which is preliminary data.</text>
</comment>
<dbReference type="Pfam" id="PF00211">
    <property type="entry name" value="Guanylate_cyc"/>
    <property type="match status" value="1"/>
</dbReference>
<proteinExistence type="inferred from homology"/>
<dbReference type="InterPro" id="IPR050697">
    <property type="entry name" value="Adenylyl/Guanylyl_Cyclase_3/4"/>
</dbReference>
<dbReference type="Gene3D" id="6.10.340.10">
    <property type="match status" value="1"/>
</dbReference>
<protein>
    <submittedName>
        <fullName evidence="10">Adenylate/guanylate cyclase domain-containing protein</fullName>
    </submittedName>
</protein>
<dbReference type="SMART" id="SM00044">
    <property type="entry name" value="CYCc"/>
    <property type="match status" value="1"/>
</dbReference>
<evidence type="ECO:0000256" key="4">
    <source>
        <dbReference type="ARBA" id="ARBA00022692"/>
    </source>
</evidence>
<evidence type="ECO:0000256" key="5">
    <source>
        <dbReference type="ARBA" id="ARBA00022989"/>
    </source>
</evidence>
<name>A0ABW0EW09_9PSEU</name>
<reference evidence="11" key="1">
    <citation type="journal article" date="2019" name="Int. J. Syst. Evol. Microbiol.">
        <title>The Global Catalogue of Microorganisms (GCM) 10K type strain sequencing project: providing services to taxonomists for standard genome sequencing and annotation.</title>
        <authorList>
            <consortium name="The Broad Institute Genomics Platform"/>
            <consortium name="The Broad Institute Genome Sequencing Center for Infectious Disease"/>
            <person name="Wu L."/>
            <person name="Ma J."/>
        </authorList>
    </citation>
    <scope>NUCLEOTIDE SEQUENCE [LARGE SCALE GENOMIC DNA]</scope>
    <source>
        <strain evidence="11">CCUG 59778</strain>
    </source>
</reference>
<dbReference type="PROSITE" id="PS50125">
    <property type="entry name" value="GUANYLATE_CYCLASE_2"/>
    <property type="match status" value="1"/>
</dbReference>
<feature type="domain" description="HAMP" evidence="9">
    <location>
        <begin position="259"/>
        <end position="311"/>
    </location>
</feature>
<dbReference type="PROSITE" id="PS50885">
    <property type="entry name" value="HAMP"/>
    <property type="match status" value="1"/>
</dbReference>
<evidence type="ECO:0000259" key="8">
    <source>
        <dbReference type="PROSITE" id="PS50125"/>
    </source>
</evidence>
<evidence type="ECO:0000256" key="1">
    <source>
        <dbReference type="ARBA" id="ARBA00004651"/>
    </source>
</evidence>
<evidence type="ECO:0000256" key="7">
    <source>
        <dbReference type="SAM" id="Phobius"/>
    </source>
</evidence>
<sequence length="520" mass="53612">MSADPSRRPFGSRLLGPAGEDRAALRRRVQVLLTVTLVVANLIGAAVVALLSTVVLPGPRPDGRTALVTAIAVPAYVVAAIAVGAVWGTRWALRDLRWALGGAPEAAAGEEETARRAALRVPLNLTLMQASLWGVATALFTILIGLLQPDQVYTVGFTVSFAGIVVCANAYLLSEFALRPVSALALSGSPPSRVGGAGVLVRTLLFWALGTGVPVAGLVVVAIFAMVRDYTTTQLAVTVLVLGVIALAIGLLVMVFSARNTVAPIQSVRAGMDRVQRGDLAAEVPVYDGTELGMLQAGFNRMVAGLRERERIRDLFGRHVGQEVADVAVAGGADRLGGEVHEVAVVFVDIVGSTALAATRPPTEVVDLLNRFFAVVVDEVHAHGGFVNKFMGDAALAVFGAPAAVEGAAGRALAAARAIAARLPGEVPECPAGVGVSAGPAVAGNVGAARRFEYTVIGDPVNEAARLTELAKSLPGALAASGDVLAAASAGERALWRPHDALTLRGRTRETAVHVLGLRG</sequence>
<keyword evidence="11" id="KW-1185">Reference proteome</keyword>
<feature type="transmembrane region" description="Helical" evidence="7">
    <location>
        <begin position="125"/>
        <end position="147"/>
    </location>
</feature>
<dbReference type="Proteomes" id="UP001596157">
    <property type="component" value="Unassembled WGS sequence"/>
</dbReference>
<comment type="similarity">
    <text evidence="2">Belongs to the adenylyl cyclase class-3 family.</text>
</comment>
<evidence type="ECO:0000256" key="6">
    <source>
        <dbReference type="ARBA" id="ARBA00023136"/>
    </source>
</evidence>
<dbReference type="InterPro" id="IPR029787">
    <property type="entry name" value="Nucleotide_cyclase"/>
</dbReference>
<evidence type="ECO:0000313" key="10">
    <source>
        <dbReference type="EMBL" id="MFC5289775.1"/>
    </source>
</evidence>
<dbReference type="RefSeq" id="WP_378249627.1">
    <property type="nucleotide sequence ID" value="NZ_JBHSKF010000012.1"/>
</dbReference>
<keyword evidence="3" id="KW-1003">Cell membrane</keyword>
<dbReference type="PANTHER" id="PTHR43081">
    <property type="entry name" value="ADENYLATE CYCLASE, TERMINAL-DIFFERENTIATION SPECIFIC-RELATED"/>
    <property type="match status" value="1"/>
</dbReference>
<dbReference type="InterPro" id="IPR003660">
    <property type="entry name" value="HAMP_dom"/>
</dbReference>